<evidence type="ECO:0000313" key="3">
    <source>
        <dbReference type="EMBL" id="PQD94109.1"/>
    </source>
</evidence>
<proteinExistence type="predicted"/>
<dbReference type="InterPro" id="IPR050155">
    <property type="entry name" value="HAD-like_hydrolase_sf"/>
</dbReference>
<dbReference type="OrthoDB" id="9792518at2"/>
<keyword evidence="1" id="KW-0378">Hydrolase</keyword>
<dbReference type="InterPro" id="IPR036412">
    <property type="entry name" value="HAD-like_sf"/>
</dbReference>
<evidence type="ECO:0000256" key="1">
    <source>
        <dbReference type="ARBA" id="ARBA00022801"/>
    </source>
</evidence>
<dbReference type="GO" id="GO:0006281">
    <property type="term" value="P:DNA repair"/>
    <property type="evidence" value="ECO:0007669"/>
    <property type="project" value="TreeGrafter"/>
</dbReference>
<dbReference type="PANTHER" id="PTHR43434">
    <property type="entry name" value="PHOSPHOGLYCOLATE PHOSPHATASE"/>
    <property type="match status" value="1"/>
</dbReference>
<dbReference type="AlphaFoldDB" id="A0A2S7MWH0"/>
<dbReference type="SFLD" id="SFLDG01129">
    <property type="entry name" value="C1.5:_HAD__Beta-PGM__Phosphata"/>
    <property type="match status" value="1"/>
</dbReference>
<keyword evidence="2" id="KW-0460">Magnesium</keyword>
<dbReference type="NCBIfam" id="TIGR01549">
    <property type="entry name" value="HAD-SF-IA-v1"/>
    <property type="match status" value="1"/>
</dbReference>
<dbReference type="Gene3D" id="3.40.50.1000">
    <property type="entry name" value="HAD superfamily/HAD-like"/>
    <property type="match status" value="1"/>
</dbReference>
<protein>
    <submittedName>
        <fullName evidence="3">Haloacid dehalogenase</fullName>
    </submittedName>
</protein>
<dbReference type="InterPro" id="IPR023198">
    <property type="entry name" value="PGP-like_dom2"/>
</dbReference>
<sequence>MMIKNILFDFDGVIIDSMPIKTAGFRKIFDEYDAETVKPLLDFHNLNGGLSRYVKIKYFFEDVLGTPIEDIEIMRYANRFSEIVKEELNNPEHLIAEVVQFIRDNQENFNFHIVSGADEQELKYLCEQLNIAQYFKSIHGSPTHKNELVKQVMKENSYLKTETILIGDSINDLEAAEVNEIGFYAYNNADLRPLSTNYIETMADFTL</sequence>
<keyword evidence="4" id="KW-1185">Reference proteome</keyword>
<evidence type="ECO:0000313" key="4">
    <source>
        <dbReference type="Proteomes" id="UP000239663"/>
    </source>
</evidence>
<dbReference type="EMBL" id="PKOZ01000014">
    <property type="protein sequence ID" value="PQD94109.1"/>
    <property type="molecule type" value="Genomic_DNA"/>
</dbReference>
<dbReference type="SUPFAM" id="SSF56784">
    <property type="entry name" value="HAD-like"/>
    <property type="match status" value="1"/>
</dbReference>
<dbReference type="PANTHER" id="PTHR43434:SF1">
    <property type="entry name" value="PHOSPHOGLYCOLATE PHOSPHATASE"/>
    <property type="match status" value="1"/>
</dbReference>
<dbReference type="SFLD" id="SFLDS00003">
    <property type="entry name" value="Haloacid_Dehalogenase"/>
    <property type="match status" value="1"/>
</dbReference>
<dbReference type="InterPro" id="IPR006439">
    <property type="entry name" value="HAD-SF_hydro_IA"/>
</dbReference>
<comment type="caution">
    <text evidence="3">The sequence shown here is derived from an EMBL/GenBank/DDBJ whole genome shotgun (WGS) entry which is preliminary data.</text>
</comment>
<reference evidence="3 4" key="1">
    <citation type="submission" date="2017-12" db="EMBL/GenBank/DDBJ databases">
        <title>Taxonomic description and draft genome of Pradoshia cofamensis Gen. nov., sp. nov., a thermotolerant bacillale isolated from anterior gut of earthworm Eisenia fetida.</title>
        <authorList>
            <person name="Saha T."/>
            <person name="Chakraborty R."/>
        </authorList>
    </citation>
    <scope>NUCLEOTIDE SEQUENCE [LARGE SCALE GENOMIC DNA]</scope>
    <source>
        <strain evidence="3 4">EAG3</strain>
    </source>
</reference>
<gene>
    <name evidence="3" type="ORF">CYL18_16165</name>
</gene>
<dbReference type="InterPro" id="IPR023214">
    <property type="entry name" value="HAD_sf"/>
</dbReference>
<dbReference type="RefSeq" id="WP_104850547.1">
    <property type="nucleotide sequence ID" value="NZ_PKOZ01000014.1"/>
</dbReference>
<dbReference type="Pfam" id="PF13419">
    <property type="entry name" value="HAD_2"/>
    <property type="match status" value="1"/>
</dbReference>
<dbReference type="Proteomes" id="UP000239663">
    <property type="component" value="Unassembled WGS sequence"/>
</dbReference>
<dbReference type="GO" id="GO:0005829">
    <property type="term" value="C:cytosol"/>
    <property type="evidence" value="ECO:0007669"/>
    <property type="project" value="TreeGrafter"/>
</dbReference>
<dbReference type="GO" id="GO:0008967">
    <property type="term" value="F:phosphoglycolate phosphatase activity"/>
    <property type="evidence" value="ECO:0007669"/>
    <property type="project" value="TreeGrafter"/>
</dbReference>
<accession>A0A2S7MWH0</accession>
<dbReference type="InterPro" id="IPR041492">
    <property type="entry name" value="HAD_2"/>
</dbReference>
<name>A0A2S7MWH0_9BACI</name>
<dbReference type="Gene3D" id="1.10.150.240">
    <property type="entry name" value="Putative phosphatase, domain 2"/>
    <property type="match status" value="1"/>
</dbReference>
<evidence type="ECO:0000256" key="2">
    <source>
        <dbReference type="ARBA" id="ARBA00022842"/>
    </source>
</evidence>
<organism evidence="3 4">
    <name type="scientific">Pradoshia eiseniae</name>
    <dbReference type="NCBI Taxonomy" id="2064768"/>
    <lineage>
        <taxon>Bacteria</taxon>
        <taxon>Bacillati</taxon>
        <taxon>Bacillota</taxon>
        <taxon>Bacilli</taxon>
        <taxon>Bacillales</taxon>
        <taxon>Bacillaceae</taxon>
        <taxon>Pradoshia</taxon>
    </lineage>
</organism>